<dbReference type="OrthoDB" id="8060926at2759"/>
<sequence>MPEAPTSSNKNASTSDNENTTTSNNDNTPTSDYANTPTFDNENASTSDNENIPISDNENTSSHKKRRTFEEISTEEIPYPKRAKMTNDLQLSDDDLVCIDSQKYTETDNIWMVIHALKLPHVPMWVGFNSRTYNSDSSEQIISYLTPIKASTTSTSIVLETMLQSKKKIAEELQQPSIQVTYDLAIAKVALQIQATETPKFDNLFIHLGPFYIMMAYFKAIGKVISDCGLTNVKVESNLLANGSVNGFLDGKHFNRCKRLHPLVALGLEILHFESFLQEDNMTLTDDMIEEVKRLQNCEISSFKVENEDLKELMNNYDIYKEQSLNGKHGKTQNYARWTVKYYANLLRVAETHPDLFDGFQQGYLGIKRTTKPFSRQPIYLVLEQTINSDAARRLTGVIHFTNSISARQSVNNSKNVVSNIHDELSCPEHEADTKVIYHVCNINYPANIVIRSVDTDIIAIMLGHMHHLRDDSFVWILTGTGNNLRYVDLTKVHSELRESMCQSLPGFHAITRCDYNPPFVRKGKLKPYKLLKNCDEFQKAFMKFGNSKLLENYDKQENVLNTIQRYICNTYSVSNIIDVDIARFQMFIDSYTVYDVNEAINRKKLRHFDAGSLPPCKKTGEEDDIDNDQPTDWSSGDEDNQDIDDYDDNN</sequence>
<feature type="region of interest" description="Disordered" evidence="1">
    <location>
        <begin position="1"/>
        <end position="77"/>
    </location>
</feature>
<dbReference type="AlphaFoldDB" id="A0A4C1YXD9"/>
<keyword evidence="3" id="KW-1185">Reference proteome</keyword>
<protein>
    <submittedName>
        <fullName evidence="2">Uncharacterized protein</fullName>
    </submittedName>
</protein>
<feature type="compositionally biased region" description="Polar residues" evidence="1">
    <location>
        <begin position="33"/>
        <end position="60"/>
    </location>
</feature>
<gene>
    <name evidence="2" type="ORF">EVAR_89325_1</name>
</gene>
<dbReference type="PANTHER" id="PTHR46704">
    <property type="entry name" value="CXC DOMAIN-CONTAINING PROTEIN-RELATED"/>
    <property type="match status" value="1"/>
</dbReference>
<dbReference type="Proteomes" id="UP000299102">
    <property type="component" value="Unassembled WGS sequence"/>
</dbReference>
<accession>A0A4C1YXD9</accession>
<proteinExistence type="predicted"/>
<evidence type="ECO:0000313" key="3">
    <source>
        <dbReference type="Proteomes" id="UP000299102"/>
    </source>
</evidence>
<organism evidence="2 3">
    <name type="scientific">Eumeta variegata</name>
    <name type="common">Bagworm moth</name>
    <name type="synonym">Eumeta japonica</name>
    <dbReference type="NCBI Taxonomy" id="151549"/>
    <lineage>
        <taxon>Eukaryota</taxon>
        <taxon>Metazoa</taxon>
        <taxon>Ecdysozoa</taxon>
        <taxon>Arthropoda</taxon>
        <taxon>Hexapoda</taxon>
        <taxon>Insecta</taxon>
        <taxon>Pterygota</taxon>
        <taxon>Neoptera</taxon>
        <taxon>Endopterygota</taxon>
        <taxon>Lepidoptera</taxon>
        <taxon>Glossata</taxon>
        <taxon>Ditrysia</taxon>
        <taxon>Tineoidea</taxon>
        <taxon>Psychidae</taxon>
        <taxon>Oiketicinae</taxon>
        <taxon>Eumeta</taxon>
    </lineage>
</organism>
<evidence type="ECO:0000313" key="2">
    <source>
        <dbReference type="EMBL" id="GBP80748.1"/>
    </source>
</evidence>
<name>A0A4C1YXD9_EUMVA</name>
<feature type="compositionally biased region" description="Polar residues" evidence="1">
    <location>
        <begin position="1"/>
        <end position="10"/>
    </location>
</feature>
<feature type="region of interest" description="Disordered" evidence="1">
    <location>
        <begin position="613"/>
        <end position="651"/>
    </location>
</feature>
<evidence type="ECO:0000256" key="1">
    <source>
        <dbReference type="SAM" id="MobiDB-lite"/>
    </source>
</evidence>
<dbReference type="EMBL" id="BGZK01001479">
    <property type="protein sequence ID" value="GBP80748.1"/>
    <property type="molecule type" value="Genomic_DNA"/>
</dbReference>
<feature type="compositionally biased region" description="Low complexity" evidence="1">
    <location>
        <begin position="11"/>
        <end position="32"/>
    </location>
</feature>
<dbReference type="PANTHER" id="PTHR46704:SF9">
    <property type="entry name" value="BHLH DOMAIN-CONTAINING PROTEIN"/>
    <property type="match status" value="1"/>
</dbReference>
<comment type="caution">
    <text evidence="2">The sequence shown here is derived from an EMBL/GenBank/DDBJ whole genome shotgun (WGS) entry which is preliminary data.</text>
</comment>
<reference evidence="2 3" key="1">
    <citation type="journal article" date="2019" name="Commun. Biol.">
        <title>The bagworm genome reveals a unique fibroin gene that provides high tensile strength.</title>
        <authorList>
            <person name="Kono N."/>
            <person name="Nakamura H."/>
            <person name="Ohtoshi R."/>
            <person name="Tomita M."/>
            <person name="Numata K."/>
            <person name="Arakawa K."/>
        </authorList>
    </citation>
    <scope>NUCLEOTIDE SEQUENCE [LARGE SCALE GENOMIC DNA]</scope>
</reference>
<feature type="compositionally biased region" description="Acidic residues" evidence="1">
    <location>
        <begin position="622"/>
        <end position="651"/>
    </location>
</feature>